<comment type="caution">
    <text evidence="5">The sequence shown here is derived from an EMBL/GenBank/DDBJ whole genome shotgun (WGS) entry which is preliminary data.</text>
</comment>
<dbReference type="InterPro" id="IPR000524">
    <property type="entry name" value="Tscrpt_reg_HTH_GntR"/>
</dbReference>
<dbReference type="GO" id="GO:0003700">
    <property type="term" value="F:DNA-binding transcription factor activity"/>
    <property type="evidence" value="ECO:0007669"/>
    <property type="project" value="InterPro"/>
</dbReference>
<dbReference type="SMART" id="SM00895">
    <property type="entry name" value="FCD"/>
    <property type="match status" value="1"/>
</dbReference>
<dbReference type="SMART" id="SM00345">
    <property type="entry name" value="HTH_GNTR"/>
    <property type="match status" value="1"/>
</dbReference>
<evidence type="ECO:0000256" key="1">
    <source>
        <dbReference type="ARBA" id="ARBA00023015"/>
    </source>
</evidence>
<dbReference type="SUPFAM" id="SSF48008">
    <property type="entry name" value="GntR ligand-binding domain-like"/>
    <property type="match status" value="1"/>
</dbReference>
<dbReference type="GO" id="GO:0003677">
    <property type="term" value="F:DNA binding"/>
    <property type="evidence" value="ECO:0007669"/>
    <property type="project" value="UniProtKB-KW"/>
</dbReference>
<accession>A0A1Y1RZC0</accession>
<dbReference type="STRING" id="1963862.B4O97_09375"/>
<dbReference type="PANTHER" id="PTHR43537">
    <property type="entry name" value="TRANSCRIPTIONAL REGULATOR, GNTR FAMILY"/>
    <property type="match status" value="1"/>
</dbReference>
<proteinExistence type="predicted"/>
<organism evidence="5 6">
    <name type="scientific">Marispirochaeta aestuarii</name>
    <dbReference type="NCBI Taxonomy" id="1963862"/>
    <lineage>
        <taxon>Bacteria</taxon>
        <taxon>Pseudomonadati</taxon>
        <taxon>Spirochaetota</taxon>
        <taxon>Spirochaetia</taxon>
        <taxon>Spirochaetales</taxon>
        <taxon>Spirochaetaceae</taxon>
        <taxon>Marispirochaeta</taxon>
    </lineage>
</organism>
<evidence type="ECO:0000259" key="4">
    <source>
        <dbReference type="PROSITE" id="PS50949"/>
    </source>
</evidence>
<keyword evidence="2" id="KW-0238">DNA-binding</keyword>
<name>A0A1Y1RZC0_9SPIO</name>
<dbReference type="Gene3D" id="1.20.120.530">
    <property type="entry name" value="GntR ligand-binding domain-like"/>
    <property type="match status" value="1"/>
</dbReference>
<dbReference type="InterPro" id="IPR011711">
    <property type="entry name" value="GntR_C"/>
</dbReference>
<dbReference type="Pfam" id="PF00392">
    <property type="entry name" value="GntR"/>
    <property type="match status" value="1"/>
</dbReference>
<reference evidence="5 6" key="1">
    <citation type="submission" date="2017-03" db="EMBL/GenBank/DDBJ databases">
        <title>Draft Genome sequence of Marispirochaeta sp. strain JC444.</title>
        <authorList>
            <person name="Shivani Y."/>
            <person name="Subhash Y."/>
            <person name="Sasikala C."/>
            <person name="Ramana C."/>
        </authorList>
    </citation>
    <scope>NUCLEOTIDE SEQUENCE [LARGE SCALE GENOMIC DNA]</scope>
    <source>
        <strain evidence="5 6">JC444</strain>
    </source>
</reference>
<dbReference type="SUPFAM" id="SSF46785">
    <property type="entry name" value="Winged helix' DNA-binding domain"/>
    <property type="match status" value="1"/>
</dbReference>
<dbReference type="InterPro" id="IPR036390">
    <property type="entry name" value="WH_DNA-bd_sf"/>
</dbReference>
<dbReference type="Proteomes" id="UP000192343">
    <property type="component" value="Unassembled WGS sequence"/>
</dbReference>
<sequence>MSMGKSPIKKVYIGDRVYSEIKRMLIERSILPGDRIDKSELCRQLRVSLTPVNEAVKRLVGEDLIEKRGNSGFFAREYTPQYLIDFYEARAAMESMALRRCIENLDDDELFGLIDFGERLKEVHTKGDAVEYLRVDREFHRSILMKSGNRMFIRFIKTFNMLTTSLNMGVMRSPDETIVEHLEIIDAMRRREAALAQKLMMEHHMRSRKSLSEHLTKGDLKFDLLFTDSSNSVTD</sequence>
<evidence type="ECO:0000256" key="3">
    <source>
        <dbReference type="ARBA" id="ARBA00023163"/>
    </source>
</evidence>
<dbReference type="OrthoDB" id="362718at2"/>
<evidence type="ECO:0000313" key="5">
    <source>
        <dbReference type="EMBL" id="ORC35374.1"/>
    </source>
</evidence>
<dbReference type="AlphaFoldDB" id="A0A1Y1RZC0"/>
<dbReference type="Gene3D" id="1.10.10.10">
    <property type="entry name" value="Winged helix-like DNA-binding domain superfamily/Winged helix DNA-binding domain"/>
    <property type="match status" value="1"/>
</dbReference>
<protein>
    <recommendedName>
        <fullName evidence="4">HTH gntR-type domain-containing protein</fullName>
    </recommendedName>
</protein>
<evidence type="ECO:0000256" key="2">
    <source>
        <dbReference type="ARBA" id="ARBA00023125"/>
    </source>
</evidence>
<dbReference type="InterPro" id="IPR008920">
    <property type="entry name" value="TF_FadR/GntR_C"/>
</dbReference>
<feature type="domain" description="HTH gntR-type" evidence="4">
    <location>
        <begin position="11"/>
        <end position="78"/>
    </location>
</feature>
<keyword evidence="3" id="KW-0804">Transcription</keyword>
<keyword evidence="6" id="KW-1185">Reference proteome</keyword>
<gene>
    <name evidence="5" type="ORF">B4O97_09375</name>
</gene>
<dbReference type="RefSeq" id="WP_083050313.1">
    <property type="nucleotide sequence ID" value="NZ_MWQY01000009.1"/>
</dbReference>
<dbReference type="Pfam" id="PF07729">
    <property type="entry name" value="FCD"/>
    <property type="match status" value="1"/>
</dbReference>
<dbReference type="PANTHER" id="PTHR43537:SF45">
    <property type="entry name" value="GNTR FAMILY REGULATORY PROTEIN"/>
    <property type="match status" value="1"/>
</dbReference>
<dbReference type="InterPro" id="IPR036388">
    <property type="entry name" value="WH-like_DNA-bd_sf"/>
</dbReference>
<evidence type="ECO:0000313" key="6">
    <source>
        <dbReference type="Proteomes" id="UP000192343"/>
    </source>
</evidence>
<keyword evidence="1" id="KW-0805">Transcription regulation</keyword>
<dbReference type="PROSITE" id="PS50949">
    <property type="entry name" value="HTH_GNTR"/>
    <property type="match status" value="1"/>
</dbReference>
<dbReference type="EMBL" id="MWQY01000009">
    <property type="protein sequence ID" value="ORC35374.1"/>
    <property type="molecule type" value="Genomic_DNA"/>
</dbReference>